<protein>
    <submittedName>
        <fullName evidence="2">Uncharacterized protein</fullName>
    </submittedName>
</protein>
<proteinExistence type="predicted"/>
<dbReference type="AlphaFoldDB" id="A0A2T8KLL0"/>
<reference evidence="2" key="1">
    <citation type="submission" date="2018-04" db="EMBL/GenBank/DDBJ databases">
        <title>WGS assembly of Panicum hallii.</title>
        <authorList>
            <person name="Lovell J."/>
            <person name="Jenkins J."/>
            <person name="Lowry D."/>
            <person name="Mamidi S."/>
            <person name="Sreedasyam A."/>
            <person name="Weng X."/>
            <person name="Barry K."/>
            <person name="Bonette J."/>
            <person name="Campitelli B."/>
            <person name="Daum C."/>
            <person name="Gordon S."/>
            <person name="Gould B."/>
            <person name="Lipzen A."/>
            <person name="Macqueen A."/>
            <person name="Palacio-Mejia J."/>
            <person name="Plott C."/>
            <person name="Shakirov E."/>
            <person name="Shu S."/>
            <person name="Yoshinaga Y."/>
            <person name="Zane M."/>
            <person name="Rokhsar D."/>
            <person name="Grimwood J."/>
            <person name="Schmutz J."/>
            <person name="Juenger T."/>
        </authorList>
    </citation>
    <scope>NUCLEOTIDE SEQUENCE [LARGE SCALE GENOMIC DNA]</scope>
    <source>
        <strain evidence="2">FIL2</strain>
    </source>
</reference>
<dbReference type="EMBL" id="CM008048">
    <property type="protein sequence ID" value="PVH63075.1"/>
    <property type="molecule type" value="Genomic_DNA"/>
</dbReference>
<feature type="compositionally biased region" description="Low complexity" evidence="1">
    <location>
        <begin position="38"/>
        <end position="56"/>
    </location>
</feature>
<feature type="region of interest" description="Disordered" evidence="1">
    <location>
        <begin position="1"/>
        <end position="61"/>
    </location>
</feature>
<accession>A0A2T8KLL0</accession>
<evidence type="ECO:0000313" key="2">
    <source>
        <dbReference type="EMBL" id="PVH63075.1"/>
    </source>
</evidence>
<dbReference type="Gramene" id="PVH63075">
    <property type="protein sequence ID" value="PVH63075"/>
    <property type="gene ID" value="PAHAL_3G467400"/>
</dbReference>
<gene>
    <name evidence="2" type="ORF">PAHAL_3G467400</name>
</gene>
<evidence type="ECO:0000256" key="1">
    <source>
        <dbReference type="SAM" id="MobiDB-lite"/>
    </source>
</evidence>
<organism evidence="2">
    <name type="scientific">Panicum hallii</name>
    <dbReference type="NCBI Taxonomy" id="206008"/>
    <lineage>
        <taxon>Eukaryota</taxon>
        <taxon>Viridiplantae</taxon>
        <taxon>Streptophyta</taxon>
        <taxon>Embryophyta</taxon>
        <taxon>Tracheophyta</taxon>
        <taxon>Spermatophyta</taxon>
        <taxon>Magnoliopsida</taxon>
        <taxon>Liliopsida</taxon>
        <taxon>Poales</taxon>
        <taxon>Poaceae</taxon>
        <taxon>PACMAD clade</taxon>
        <taxon>Panicoideae</taxon>
        <taxon>Panicodae</taxon>
        <taxon>Paniceae</taxon>
        <taxon>Panicinae</taxon>
        <taxon>Panicum</taxon>
        <taxon>Panicum sect. Panicum</taxon>
    </lineage>
</organism>
<dbReference type="Proteomes" id="UP000243499">
    <property type="component" value="Chromosome 3"/>
</dbReference>
<name>A0A2T8KLL0_9POAL</name>
<sequence length="89" mass="9737">MAARTLRSPTNRVVTPAETGPPVRPRVRAGAACRSPTPGRRQPQHAAPARAPAGEPWPRHRTLVPLPEQCRSLLSLPLRAAPPHRIWIP</sequence>